<comment type="caution">
    <text evidence="1">The sequence shown here is derived from an EMBL/GenBank/DDBJ whole genome shotgun (WGS) entry which is preliminary data.</text>
</comment>
<keyword evidence="2" id="KW-1185">Reference proteome</keyword>
<evidence type="ECO:0000313" key="2">
    <source>
        <dbReference type="Proteomes" id="UP000186720"/>
    </source>
</evidence>
<protein>
    <submittedName>
        <fullName evidence="1">Uncharacterized protein</fullName>
    </submittedName>
</protein>
<accession>A0A1Q5ZS15</accession>
<proteinExistence type="predicted"/>
<gene>
    <name evidence="1" type="ORF">RG47T_5249</name>
</gene>
<reference evidence="1 2" key="1">
    <citation type="submission" date="2016-11" db="EMBL/GenBank/DDBJ databases">
        <title>Whole Genome Sequencing of Mucilaginibacter polytrichastri RG4-7(T) isolated from the moss sample.</title>
        <authorList>
            <person name="Li Y."/>
        </authorList>
    </citation>
    <scope>NUCLEOTIDE SEQUENCE [LARGE SCALE GENOMIC DNA]</scope>
    <source>
        <strain evidence="1 2">RG4-7</strain>
    </source>
</reference>
<evidence type="ECO:0000313" key="1">
    <source>
        <dbReference type="EMBL" id="OKS84559.1"/>
    </source>
</evidence>
<name>A0A1Q5ZS15_9SPHI</name>
<sequence length="46" mass="5391">MAEYAHILPIAVNSKNRKQKLKTEMVVVNYPFHLAKNYSQLPFLNM</sequence>
<dbReference type="Proteomes" id="UP000186720">
    <property type="component" value="Unassembled WGS sequence"/>
</dbReference>
<organism evidence="1 2">
    <name type="scientific">Mucilaginibacter polytrichastri</name>
    <dbReference type="NCBI Taxonomy" id="1302689"/>
    <lineage>
        <taxon>Bacteria</taxon>
        <taxon>Pseudomonadati</taxon>
        <taxon>Bacteroidota</taxon>
        <taxon>Sphingobacteriia</taxon>
        <taxon>Sphingobacteriales</taxon>
        <taxon>Sphingobacteriaceae</taxon>
        <taxon>Mucilaginibacter</taxon>
    </lineage>
</organism>
<dbReference type="AlphaFoldDB" id="A0A1Q5ZS15"/>
<dbReference type="EMBL" id="MPPL01000002">
    <property type="protein sequence ID" value="OKS84559.1"/>
    <property type="molecule type" value="Genomic_DNA"/>
</dbReference>